<comment type="caution">
    <text evidence="1">The sequence shown here is derived from an EMBL/GenBank/DDBJ whole genome shotgun (WGS) entry which is preliminary data.</text>
</comment>
<dbReference type="EMBL" id="CM023478">
    <property type="protein sequence ID" value="KAH7933780.1"/>
    <property type="molecule type" value="Genomic_DNA"/>
</dbReference>
<reference evidence="1" key="1">
    <citation type="submission" date="2020-05" db="EMBL/GenBank/DDBJ databases">
        <title>Large-scale comparative analyses of tick genomes elucidate their genetic diversity and vector capacities.</title>
        <authorList>
            <person name="Jia N."/>
            <person name="Wang J."/>
            <person name="Shi W."/>
            <person name="Du L."/>
            <person name="Sun Y."/>
            <person name="Zhan W."/>
            <person name="Jiang J."/>
            <person name="Wang Q."/>
            <person name="Zhang B."/>
            <person name="Ji P."/>
            <person name="Sakyi L.B."/>
            <person name="Cui X."/>
            <person name="Yuan T."/>
            <person name="Jiang B."/>
            <person name="Yang W."/>
            <person name="Lam T.T.-Y."/>
            <person name="Chang Q."/>
            <person name="Ding S."/>
            <person name="Wang X."/>
            <person name="Zhu J."/>
            <person name="Ruan X."/>
            <person name="Zhao L."/>
            <person name="Wei J."/>
            <person name="Que T."/>
            <person name="Du C."/>
            <person name="Cheng J."/>
            <person name="Dai P."/>
            <person name="Han X."/>
            <person name="Huang E."/>
            <person name="Gao Y."/>
            <person name="Liu J."/>
            <person name="Shao H."/>
            <person name="Ye R."/>
            <person name="Li L."/>
            <person name="Wei W."/>
            <person name="Wang X."/>
            <person name="Wang C."/>
            <person name="Yang T."/>
            <person name="Huo Q."/>
            <person name="Li W."/>
            <person name="Guo W."/>
            <person name="Chen H."/>
            <person name="Zhou L."/>
            <person name="Ni X."/>
            <person name="Tian J."/>
            <person name="Zhou Y."/>
            <person name="Sheng Y."/>
            <person name="Liu T."/>
            <person name="Pan Y."/>
            <person name="Xia L."/>
            <person name="Li J."/>
            <person name="Zhao F."/>
            <person name="Cao W."/>
        </authorList>
    </citation>
    <scope>NUCLEOTIDE SEQUENCE</scope>
    <source>
        <strain evidence="1">Dsil-2018</strain>
    </source>
</reference>
<organism evidence="1 2">
    <name type="scientific">Dermacentor silvarum</name>
    <name type="common">Tick</name>
    <dbReference type="NCBI Taxonomy" id="543639"/>
    <lineage>
        <taxon>Eukaryota</taxon>
        <taxon>Metazoa</taxon>
        <taxon>Ecdysozoa</taxon>
        <taxon>Arthropoda</taxon>
        <taxon>Chelicerata</taxon>
        <taxon>Arachnida</taxon>
        <taxon>Acari</taxon>
        <taxon>Parasitiformes</taxon>
        <taxon>Ixodida</taxon>
        <taxon>Ixodoidea</taxon>
        <taxon>Ixodidae</taxon>
        <taxon>Rhipicephalinae</taxon>
        <taxon>Dermacentor</taxon>
    </lineage>
</organism>
<sequence>MPREETNIVIRPRGGLSVAKVGLVDVIAAIHVSAGTTKEAGHSDTFCLNAEQNIVVISAPKEEHACRYEEITVSETARDSDVSIVNERNPLALGANRIGTTTTIIVACSGTKTHRIGHRKDVSPLPTDRISRRCREQNPREDHQCSPKCKLCGGKHLAAYSECKARYKITYVVRKRQWERRKIDSLLRQLSASRELPPRITRNREQAVNGTAVTLVNNAERSPSRDRVSWADTVRCPNAMKSRDASVDRKKQRTRSQETETLEALRKENAEMKATIVQLTREMTNIRKENNNKKQPMEQAPTAPSTVAPSISQAATKELDSAKEPAPEKTAIEMQGGTKTASDLDARFSGIDSGLDKLEKLILAMKTTIERKFVEYDSILAVQERNIQLMMSHPIFGQQQRAPKS</sequence>
<name>A0ACB8C4M7_DERSI</name>
<evidence type="ECO:0000313" key="1">
    <source>
        <dbReference type="EMBL" id="KAH7933780.1"/>
    </source>
</evidence>
<gene>
    <name evidence="1" type="ORF">HPB49_017185</name>
</gene>
<proteinExistence type="predicted"/>
<dbReference type="Proteomes" id="UP000821865">
    <property type="component" value="Chromosome 9"/>
</dbReference>
<accession>A0ACB8C4M7</accession>
<protein>
    <submittedName>
        <fullName evidence="1">Uncharacterized protein</fullName>
    </submittedName>
</protein>
<evidence type="ECO:0000313" key="2">
    <source>
        <dbReference type="Proteomes" id="UP000821865"/>
    </source>
</evidence>
<keyword evidence="2" id="KW-1185">Reference proteome</keyword>